<dbReference type="EMBL" id="NEDP02000466">
    <property type="protein sequence ID" value="OWF55784.1"/>
    <property type="molecule type" value="Genomic_DNA"/>
</dbReference>
<evidence type="ECO:0000256" key="7">
    <source>
        <dbReference type="RuleBase" id="RU361218"/>
    </source>
</evidence>
<dbReference type="AlphaFoldDB" id="A0A210R4F4"/>
<dbReference type="PRINTS" id="PR00259">
    <property type="entry name" value="TMFOUR"/>
</dbReference>
<feature type="transmembrane region" description="Helical" evidence="7">
    <location>
        <begin position="216"/>
        <end position="242"/>
    </location>
</feature>
<name>A0A210R4F4_MIZYE</name>
<dbReference type="Gene3D" id="1.10.1450.10">
    <property type="entry name" value="Tetraspanin"/>
    <property type="match status" value="1"/>
</dbReference>
<evidence type="ECO:0000256" key="6">
    <source>
        <dbReference type="PIRSR" id="PIRSR002419-1"/>
    </source>
</evidence>
<evidence type="ECO:0000256" key="3">
    <source>
        <dbReference type="ARBA" id="ARBA00022692"/>
    </source>
</evidence>
<proteinExistence type="inferred from homology"/>
<dbReference type="SUPFAM" id="SSF48652">
    <property type="entry name" value="Tetraspanin"/>
    <property type="match status" value="1"/>
</dbReference>
<dbReference type="CDD" id="cd03127">
    <property type="entry name" value="tetraspanin_LEL"/>
    <property type="match status" value="1"/>
</dbReference>
<feature type="transmembrane region" description="Helical" evidence="7">
    <location>
        <begin position="93"/>
        <end position="117"/>
    </location>
</feature>
<dbReference type="PANTHER" id="PTHR19282">
    <property type="entry name" value="TETRASPANIN"/>
    <property type="match status" value="1"/>
</dbReference>
<organism evidence="8 9">
    <name type="scientific">Mizuhopecten yessoensis</name>
    <name type="common">Japanese scallop</name>
    <name type="synonym">Patinopecten yessoensis</name>
    <dbReference type="NCBI Taxonomy" id="6573"/>
    <lineage>
        <taxon>Eukaryota</taxon>
        <taxon>Metazoa</taxon>
        <taxon>Spiralia</taxon>
        <taxon>Lophotrochozoa</taxon>
        <taxon>Mollusca</taxon>
        <taxon>Bivalvia</taxon>
        <taxon>Autobranchia</taxon>
        <taxon>Pteriomorphia</taxon>
        <taxon>Pectinida</taxon>
        <taxon>Pectinoidea</taxon>
        <taxon>Pectinidae</taxon>
        <taxon>Mizuhopecten</taxon>
    </lineage>
</organism>
<keyword evidence="6" id="KW-1015">Disulfide bond</keyword>
<evidence type="ECO:0000256" key="1">
    <source>
        <dbReference type="ARBA" id="ARBA00004141"/>
    </source>
</evidence>
<feature type="disulfide bond" evidence="6">
    <location>
        <begin position="163"/>
        <end position="182"/>
    </location>
</feature>
<dbReference type="OrthoDB" id="6131345at2759"/>
<evidence type="ECO:0000313" key="9">
    <source>
        <dbReference type="Proteomes" id="UP000242188"/>
    </source>
</evidence>
<gene>
    <name evidence="8" type="ORF">KP79_PYT21892</name>
</gene>
<evidence type="ECO:0000256" key="4">
    <source>
        <dbReference type="ARBA" id="ARBA00022989"/>
    </source>
</evidence>
<keyword evidence="5 7" id="KW-0472">Membrane</keyword>
<feature type="disulfide bond" evidence="6">
    <location>
        <begin position="162"/>
        <end position="202"/>
    </location>
</feature>
<dbReference type="Pfam" id="PF00335">
    <property type="entry name" value="Tetraspanin"/>
    <property type="match status" value="1"/>
</dbReference>
<dbReference type="InterPro" id="IPR000301">
    <property type="entry name" value="Tetraspanin_animals"/>
</dbReference>
<reference evidence="8 9" key="1">
    <citation type="journal article" date="2017" name="Nat. Ecol. Evol.">
        <title>Scallop genome provides insights into evolution of bilaterian karyotype and development.</title>
        <authorList>
            <person name="Wang S."/>
            <person name="Zhang J."/>
            <person name="Jiao W."/>
            <person name="Li J."/>
            <person name="Xun X."/>
            <person name="Sun Y."/>
            <person name="Guo X."/>
            <person name="Huan P."/>
            <person name="Dong B."/>
            <person name="Zhang L."/>
            <person name="Hu X."/>
            <person name="Sun X."/>
            <person name="Wang J."/>
            <person name="Zhao C."/>
            <person name="Wang Y."/>
            <person name="Wang D."/>
            <person name="Huang X."/>
            <person name="Wang R."/>
            <person name="Lv J."/>
            <person name="Li Y."/>
            <person name="Zhang Z."/>
            <person name="Liu B."/>
            <person name="Lu W."/>
            <person name="Hui Y."/>
            <person name="Liang J."/>
            <person name="Zhou Z."/>
            <person name="Hou R."/>
            <person name="Li X."/>
            <person name="Liu Y."/>
            <person name="Li H."/>
            <person name="Ning X."/>
            <person name="Lin Y."/>
            <person name="Zhao L."/>
            <person name="Xing Q."/>
            <person name="Dou J."/>
            <person name="Li Y."/>
            <person name="Mao J."/>
            <person name="Guo H."/>
            <person name="Dou H."/>
            <person name="Li T."/>
            <person name="Mu C."/>
            <person name="Jiang W."/>
            <person name="Fu Q."/>
            <person name="Fu X."/>
            <person name="Miao Y."/>
            <person name="Liu J."/>
            <person name="Yu Q."/>
            <person name="Li R."/>
            <person name="Liao H."/>
            <person name="Li X."/>
            <person name="Kong Y."/>
            <person name="Jiang Z."/>
            <person name="Chourrout D."/>
            <person name="Li R."/>
            <person name="Bao Z."/>
        </authorList>
    </citation>
    <scope>NUCLEOTIDE SEQUENCE [LARGE SCALE GENOMIC DNA]</scope>
    <source>
        <strain evidence="8 9">PY_sf001</strain>
    </source>
</reference>
<comment type="similarity">
    <text evidence="2 7">Belongs to the tetraspanin (TM4SF) family.</text>
</comment>
<sequence>MDAAETKPECLTYQHLLGLGIAVAGLYFKFGEDLLQDDIKDALDKIDLDMVGGVDVYTMLDQLSNIFIVVGFIIFAIGFFGCCGACCQWRWMLVIYAIVVILLMIVQIAGIALFASFKGKINSSFSEEATKVLKDNYNAASPTDETKKVKAAFDRMFQTFECCGISNYSDISPGGTTLPLVCCQTSATTPPICLPANANEGCFTKLDELFSKYTTIFIAVGVSVIVFQLLCVIFSFCLCTAISREGAV</sequence>
<feature type="transmembrane region" description="Helical" evidence="7">
    <location>
        <begin position="12"/>
        <end position="30"/>
    </location>
</feature>
<feature type="transmembrane region" description="Helical" evidence="7">
    <location>
        <begin position="66"/>
        <end position="86"/>
    </location>
</feature>
<evidence type="ECO:0000313" key="8">
    <source>
        <dbReference type="EMBL" id="OWF55784.1"/>
    </source>
</evidence>
<dbReference type="PANTHER" id="PTHR19282:SF456">
    <property type="entry name" value="CD63 MOLECULE"/>
    <property type="match status" value="1"/>
</dbReference>
<dbReference type="PIRSF" id="PIRSF002419">
    <property type="entry name" value="Tetraspanin"/>
    <property type="match status" value="1"/>
</dbReference>
<keyword evidence="4 7" id="KW-1133">Transmembrane helix</keyword>
<evidence type="ECO:0000256" key="2">
    <source>
        <dbReference type="ARBA" id="ARBA00006840"/>
    </source>
</evidence>
<dbReference type="GO" id="GO:0005886">
    <property type="term" value="C:plasma membrane"/>
    <property type="evidence" value="ECO:0007669"/>
    <property type="project" value="TreeGrafter"/>
</dbReference>
<keyword evidence="3 7" id="KW-0812">Transmembrane</keyword>
<keyword evidence="9" id="KW-1185">Reference proteome</keyword>
<dbReference type="Proteomes" id="UP000242188">
    <property type="component" value="Unassembled WGS sequence"/>
</dbReference>
<dbReference type="InterPro" id="IPR018499">
    <property type="entry name" value="Tetraspanin/Peripherin"/>
</dbReference>
<protein>
    <recommendedName>
        <fullName evidence="7">Tetraspanin</fullName>
    </recommendedName>
</protein>
<comment type="subcellular location">
    <subcellularLocation>
        <location evidence="1 7">Membrane</location>
        <topology evidence="1 7">Multi-pass membrane protein</topology>
    </subcellularLocation>
</comment>
<comment type="caution">
    <text evidence="8">The sequence shown here is derived from an EMBL/GenBank/DDBJ whole genome shotgun (WGS) entry which is preliminary data.</text>
</comment>
<evidence type="ECO:0000256" key="5">
    <source>
        <dbReference type="ARBA" id="ARBA00023136"/>
    </source>
</evidence>
<dbReference type="InterPro" id="IPR008952">
    <property type="entry name" value="Tetraspanin_EC2_sf"/>
</dbReference>
<accession>A0A210R4F4</accession>